<gene>
    <name evidence="3" type="ORF">AVDCRST_MAG83-3336</name>
</gene>
<accession>A0A6J4J8L6</accession>
<keyword evidence="2" id="KW-1133">Transmembrane helix</keyword>
<evidence type="ECO:0000256" key="2">
    <source>
        <dbReference type="SAM" id="Phobius"/>
    </source>
</evidence>
<protein>
    <submittedName>
        <fullName evidence="3">Uncharacterized protein</fullName>
    </submittedName>
</protein>
<feature type="transmembrane region" description="Helical" evidence="2">
    <location>
        <begin position="38"/>
        <end position="56"/>
    </location>
</feature>
<evidence type="ECO:0000256" key="1">
    <source>
        <dbReference type="SAM" id="MobiDB-lite"/>
    </source>
</evidence>
<feature type="compositionally biased region" description="Low complexity" evidence="1">
    <location>
        <begin position="193"/>
        <end position="204"/>
    </location>
</feature>
<feature type="region of interest" description="Disordered" evidence="1">
    <location>
        <begin position="173"/>
        <end position="204"/>
    </location>
</feature>
<dbReference type="AlphaFoldDB" id="A0A6J4J8L6"/>
<name>A0A6J4J8L6_9MICC</name>
<dbReference type="EMBL" id="CADCTE010000177">
    <property type="protein sequence ID" value="CAA9271973.1"/>
    <property type="molecule type" value="Genomic_DNA"/>
</dbReference>
<keyword evidence="2" id="KW-0812">Transmembrane</keyword>
<sequence>MSTPTGSRFLRSSVVASLILSLSTCSHLIGGGTLPDPAILLLLAALVLAAVTSVSGRALPLPALAAVLLAGELALHTALTALTGGPACAGASAAQHHGPAAVDCQPLTGQLTESVDSGGTLMLVAHACAAVILALLISKGEAALELLAAWLRPLISTLEAAAVVPRRIRGSVGTQPAPRLRRRDASVPPLRGPPAQSALPLLPA</sequence>
<proteinExistence type="predicted"/>
<evidence type="ECO:0000313" key="3">
    <source>
        <dbReference type="EMBL" id="CAA9271973.1"/>
    </source>
</evidence>
<reference evidence="3" key="1">
    <citation type="submission" date="2020-02" db="EMBL/GenBank/DDBJ databases">
        <authorList>
            <person name="Meier V. D."/>
        </authorList>
    </citation>
    <scope>NUCLEOTIDE SEQUENCE</scope>
    <source>
        <strain evidence="3">AVDCRST_MAG83</strain>
    </source>
</reference>
<dbReference type="RefSeq" id="WP_294569949.1">
    <property type="nucleotide sequence ID" value="NZ_CADCTE010000177.1"/>
</dbReference>
<keyword evidence="2" id="KW-0472">Membrane</keyword>
<feature type="transmembrane region" description="Helical" evidence="2">
    <location>
        <begin position="119"/>
        <end position="137"/>
    </location>
</feature>
<organism evidence="3">
    <name type="scientific">uncultured Arthrobacter sp</name>
    <dbReference type="NCBI Taxonomy" id="114050"/>
    <lineage>
        <taxon>Bacteria</taxon>
        <taxon>Bacillati</taxon>
        <taxon>Actinomycetota</taxon>
        <taxon>Actinomycetes</taxon>
        <taxon>Micrococcales</taxon>
        <taxon>Micrococcaceae</taxon>
        <taxon>Arthrobacter</taxon>
        <taxon>environmental samples</taxon>
    </lineage>
</organism>